<accession>A0A5J9WPJ0</accession>
<dbReference type="Gramene" id="TVU49876">
    <property type="protein sequence ID" value="TVU49876"/>
    <property type="gene ID" value="EJB05_01215"/>
</dbReference>
<dbReference type="PANTHER" id="PTHR33115:SF22">
    <property type="entry name" value="OS12G0449900 PROTEIN"/>
    <property type="match status" value="1"/>
</dbReference>
<dbReference type="EMBL" id="RWGY01000002">
    <property type="protein sequence ID" value="TVU49876.1"/>
    <property type="molecule type" value="Genomic_DNA"/>
</dbReference>
<organism evidence="3 4">
    <name type="scientific">Eragrostis curvula</name>
    <name type="common">weeping love grass</name>
    <dbReference type="NCBI Taxonomy" id="38414"/>
    <lineage>
        <taxon>Eukaryota</taxon>
        <taxon>Viridiplantae</taxon>
        <taxon>Streptophyta</taxon>
        <taxon>Embryophyta</taxon>
        <taxon>Tracheophyta</taxon>
        <taxon>Spermatophyta</taxon>
        <taxon>Magnoliopsida</taxon>
        <taxon>Liliopsida</taxon>
        <taxon>Poales</taxon>
        <taxon>Poaceae</taxon>
        <taxon>PACMAD clade</taxon>
        <taxon>Chloridoideae</taxon>
        <taxon>Eragrostideae</taxon>
        <taxon>Eragrostidinae</taxon>
        <taxon>Eragrostis</taxon>
    </lineage>
</organism>
<evidence type="ECO:0000313" key="3">
    <source>
        <dbReference type="EMBL" id="TVU49876.1"/>
    </source>
</evidence>
<sequence length="571" mass="64956">MERAGRQRRRSPPPSSKPSPPPSSSPIEHMQRHTHLYVPVDDYILWNERMARRPIDDDSVELKIINSYAAFIGYLSMAGRGLAFMVVSWTTVVLLGGFVTMLQKKDFWCLTVITLVQTAGVFDVSLKEKSRGIWNSLDGILATIFMAASKQTEKTLPLSYIVVCFVVVILQVFVFSIVLFPLGVLYMFGIPLSAGISLYRLIQHDYGSNKDGEENLKPALDVLYSLALVQGLLFCYKFLISSLLEKKMQWEYRIYLRETRRGCEKDPSFADGRNIITYAVDLLESKSVASYLSGVRILGSLLSRPIEETPQSYIDWKMRRTFLGQRVLLRQLLVGSSSFSLIIQKLLRTLGPRSPYSRQIRQHAVRIVEHVADEIHLKQFPGGIECISSLLHGTFEEHCLIETRYERDWLLERYELSWLQETYIGYFKNVVEPSTLPPRSEQDQHGDGDQLNEYRKLLLGGLSILEKLAANDANCRTIIKTEGLVSKIMMRLKLDSLHHKDHWSCFSPRDVVKTSLGVICRLVSASGEPSRNLRHELSRNKEVISSIQGLSSVIDVLVVIWILQLSVPLGF</sequence>
<keyword evidence="2" id="KW-0812">Transmembrane</keyword>
<feature type="region of interest" description="Disordered" evidence="1">
    <location>
        <begin position="1"/>
        <end position="28"/>
    </location>
</feature>
<feature type="transmembrane region" description="Helical" evidence="2">
    <location>
        <begin position="222"/>
        <end position="244"/>
    </location>
</feature>
<proteinExistence type="predicted"/>
<name>A0A5J9WPJ0_9POAL</name>
<feature type="transmembrane region" description="Helical" evidence="2">
    <location>
        <begin position="82"/>
        <end position="101"/>
    </location>
</feature>
<evidence type="ECO:0000256" key="1">
    <source>
        <dbReference type="SAM" id="MobiDB-lite"/>
    </source>
</evidence>
<keyword evidence="2" id="KW-0472">Membrane</keyword>
<dbReference type="OrthoDB" id="694583at2759"/>
<feature type="transmembrane region" description="Helical" evidence="2">
    <location>
        <begin position="184"/>
        <end position="202"/>
    </location>
</feature>
<evidence type="ECO:0008006" key="5">
    <source>
        <dbReference type="Google" id="ProtNLM"/>
    </source>
</evidence>
<gene>
    <name evidence="3" type="ORF">EJB05_01215</name>
</gene>
<comment type="caution">
    <text evidence="3">The sequence shown here is derived from an EMBL/GenBank/DDBJ whole genome shotgun (WGS) entry which is preliminary data.</text>
</comment>
<evidence type="ECO:0000256" key="2">
    <source>
        <dbReference type="SAM" id="Phobius"/>
    </source>
</evidence>
<reference evidence="3 4" key="1">
    <citation type="journal article" date="2019" name="Sci. Rep.">
        <title>A high-quality genome of Eragrostis curvula grass provides insights into Poaceae evolution and supports new strategies to enhance forage quality.</title>
        <authorList>
            <person name="Carballo J."/>
            <person name="Santos B.A.C.M."/>
            <person name="Zappacosta D."/>
            <person name="Garbus I."/>
            <person name="Selva J.P."/>
            <person name="Gallo C.A."/>
            <person name="Diaz A."/>
            <person name="Albertini E."/>
            <person name="Caccamo M."/>
            <person name="Echenique V."/>
        </authorList>
    </citation>
    <scope>NUCLEOTIDE SEQUENCE [LARGE SCALE GENOMIC DNA]</scope>
    <source>
        <strain evidence="4">cv. Victoria</strain>
        <tissue evidence="3">Leaf</tissue>
    </source>
</reference>
<keyword evidence="2" id="KW-1133">Transmembrane helix</keyword>
<dbReference type="Proteomes" id="UP000324897">
    <property type="component" value="Chromosome 6"/>
</dbReference>
<feature type="compositionally biased region" description="Pro residues" evidence="1">
    <location>
        <begin position="12"/>
        <end position="24"/>
    </location>
</feature>
<dbReference type="PANTHER" id="PTHR33115">
    <property type="entry name" value="ARM REPEAT SUPERFAMILY PROTEIN"/>
    <property type="match status" value="1"/>
</dbReference>
<feature type="transmembrane region" description="Helical" evidence="2">
    <location>
        <begin position="543"/>
        <end position="563"/>
    </location>
</feature>
<feature type="transmembrane region" description="Helical" evidence="2">
    <location>
        <begin position="158"/>
        <end position="179"/>
    </location>
</feature>
<protein>
    <recommendedName>
        <fullName evidence="5">DUF4220 domain-containing protein</fullName>
    </recommendedName>
</protein>
<evidence type="ECO:0000313" key="4">
    <source>
        <dbReference type="Proteomes" id="UP000324897"/>
    </source>
</evidence>
<keyword evidence="4" id="KW-1185">Reference proteome</keyword>
<dbReference type="AlphaFoldDB" id="A0A5J9WPJ0"/>
<feature type="compositionally biased region" description="Basic residues" evidence="1">
    <location>
        <begin position="1"/>
        <end position="11"/>
    </location>
</feature>
<feature type="non-terminal residue" evidence="3">
    <location>
        <position position="1"/>
    </location>
</feature>